<reference evidence="1" key="1">
    <citation type="submission" date="2020-08" db="EMBL/GenBank/DDBJ databases">
        <title>Multicomponent nature underlies the extraordinary mechanical properties of spider dragline silk.</title>
        <authorList>
            <person name="Kono N."/>
            <person name="Nakamura H."/>
            <person name="Mori M."/>
            <person name="Yoshida Y."/>
            <person name="Ohtoshi R."/>
            <person name="Malay A.D."/>
            <person name="Moran D.A.P."/>
            <person name="Tomita M."/>
            <person name="Numata K."/>
            <person name="Arakawa K."/>
        </authorList>
    </citation>
    <scope>NUCLEOTIDE SEQUENCE</scope>
</reference>
<dbReference type="EMBL" id="BMAV01014065">
    <property type="protein sequence ID" value="GFY62108.1"/>
    <property type="molecule type" value="Genomic_DNA"/>
</dbReference>
<sequence>LRLALGDEQQSDDYTFKNYQGTGINDYEQEFVKTYFSVISEERVERETEGKIARQHRTTTRNTRVRIKLRLEFELHKLRLETESIRSNVRRASCAEDPKKTSSNYRINIVKVEEHGEQEVVNAVIATGAQIPVVRANVIEGQCVDNGGTIQITFAFGEH</sequence>
<comment type="caution">
    <text evidence="1">The sequence shown here is derived from an EMBL/GenBank/DDBJ whole genome shotgun (WGS) entry which is preliminary data.</text>
</comment>
<dbReference type="AlphaFoldDB" id="A0A8X6XY26"/>
<evidence type="ECO:0000313" key="2">
    <source>
        <dbReference type="Proteomes" id="UP000886998"/>
    </source>
</evidence>
<name>A0A8X6XY26_9ARAC</name>
<keyword evidence="2" id="KW-1185">Reference proteome</keyword>
<feature type="non-terminal residue" evidence="1">
    <location>
        <position position="1"/>
    </location>
</feature>
<gene>
    <name evidence="1" type="ORF">TNIN_79901</name>
</gene>
<dbReference type="Proteomes" id="UP000886998">
    <property type="component" value="Unassembled WGS sequence"/>
</dbReference>
<proteinExistence type="predicted"/>
<evidence type="ECO:0000313" key="1">
    <source>
        <dbReference type="EMBL" id="GFY62108.1"/>
    </source>
</evidence>
<organism evidence="1 2">
    <name type="scientific">Trichonephila inaurata madagascariensis</name>
    <dbReference type="NCBI Taxonomy" id="2747483"/>
    <lineage>
        <taxon>Eukaryota</taxon>
        <taxon>Metazoa</taxon>
        <taxon>Ecdysozoa</taxon>
        <taxon>Arthropoda</taxon>
        <taxon>Chelicerata</taxon>
        <taxon>Arachnida</taxon>
        <taxon>Araneae</taxon>
        <taxon>Araneomorphae</taxon>
        <taxon>Entelegynae</taxon>
        <taxon>Araneoidea</taxon>
        <taxon>Nephilidae</taxon>
        <taxon>Trichonephila</taxon>
        <taxon>Trichonephila inaurata</taxon>
    </lineage>
</organism>
<protein>
    <submittedName>
        <fullName evidence="1">Uncharacterized protein</fullName>
    </submittedName>
</protein>
<accession>A0A8X6XY26</accession>